<proteinExistence type="predicted"/>
<dbReference type="AlphaFoldDB" id="A0A6A6WN03"/>
<name>A0A6A6WN03_9PLEO</name>
<sequence length="194" mass="20705">MTALCEVSPKSLAFLPFLTSASPSLSSSSALSGPGPPALAPALAPQGGKSKGDDDDDDDDCIHPSRCPPPPGGETTTIIHPFASALHHLPPPSTAWWIRLICQTATATATTRRRRWHTPLQAAFHRLGDELGDEKTMTTSLRLYPSPPSISLHHLPTAWRTRLIYQTATARATTTTTTTTTMAYTPSLPSTARG</sequence>
<accession>A0A6A6WN03</accession>
<organism evidence="2 3">
    <name type="scientific">Melanomma pulvis-pyrius CBS 109.77</name>
    <dbReference type="NCBI Taxonomy" id="1314802"/>
    <lineage>
        <taxon>Eukaryota</taxon>
        <taxon>Fungi</taxon>
        <taxon>Dikarya</taxon>
        <taxon>Ascomycota</taxon>
        <taxon>Pezizomycotina</taxon>
        <taxon>Dothideomycetes</taxon>
        <taxon>Pleosporomycetidae</taxon>
        <taxon>Pleosporales</taxon>
        <taxon>Melanommataceae</taxon>
        <taxon>Melanomma</taxon>
    </lineage>
</organism>
<dbReference type="EMBL" id="MU003197">
    <property type="protein sequence ID" value="KAF2785435.1"/>
    <property type="molecule type" value="Genomic_DNA"/>
</dbReference>
<evidence type="ECO:0000256" key="1">
    <source>
        <dbReference type="SAM" id="MobiDB-lite"/>
    </source>
</evidence>
<gene>
    <name evidence="2" type="ORF">K505DRAFT_380885</name>
</gene>
<dbReference type="Proteomes" id="UP000799757">
    <property type="component" value="Unassembled WGS sequence"/>
</dbReference>
<keyword evidence="3" id="KW-1185">Reference proteome</keyword>
<reference evidence="2" key="1">
    <citation type="journal article" date="2020" name="Stud. Mycol.">
        <title>101 Dothideomycetes genomes: a test case for predicting lifestyles and emergence of pathogens.</title>
        <authorList>
            <person name="Haridas S."/>
            <person name="Albert R."/>
            <person name="Binder M."/>
            <person name="Bloem J."/>
            <person name="Labutti K."/>
            <person name="Salamov A."/>
            <person name="Andreopoulos B."/>
            <person name="Baker S."/>
            <person name="Barry K."/>
            <person name="Bills G."/>
            <person name="Bluhm B."/>
            <person name="Cannon C."/>
            <person name="Castanera R."/>
            <person name="Culley D."/>
            <person name="Daum C."/>
            <person name="Ezra D."/>
            <person name="Gonzalez J."/>
            <person name="Henrissat B."/>
            <person name="Kuo A."/>
            <person name="Liang C."/>
            <person name="Lipzen A."/>
            <person name="Lutzoni F."/>
            <person name="Magnuson J."/>
            <person name="Mondo S."/>
            <person name="Nolan M."/>
            <person name="Ohm R."/>
            <person name="Pangilinan J."/>
            <person name="Park H.-J."/>
            <person name="Ramirez L."/>
            <person name="Alfaro M."/>
            <person name="Sun H."/>
            <person name="Tritt A."/>
            <person name="Yoshinaga Y."/>
            <person name="Zwiers L.-H."/>
            <person name="Turgeon B."/>
            <person name="Goodwin S."/>
            <person name="Spatafora J."/>
            <person name="Crous P."/>
            <person name="Grigoriev I."/>
        </authorList>
    </citation>
    <scope>NUCLEOTIDE SEQUENCE</scope>
    <source>
        <strain evidence="2">CBS 109.77</strain>
    </source>
</reference>
<feature type="region of interest" description="Disordered" evidence="1">
    <location>
        <begin position="22"/>
        <end position="78"/>
    </location>
</feature>
<evidence type="ECO:0000313" key="2">
    <source>
        <dbReference type="EMBL" id="KAF2785435.1"/>
    </source>
</evidence>
<protein>
    <submittedName>
        <fullName evidence="2">Uncharacterized protein</fullName>
    </submittedName>
</protein>
<feature type="compositionally biased region" description="Low complexity" evidence="1">
    <location>
        <begin position="22"/>
        <end position="33"/>
    </location>
</feature>
<evidence type="ECO:0000313" key="3">
    <source>
        <dbReference type="Proteomes" id="UP000799757"/>
    </source>
</evidence>